<reference evidence="2 3" key="1">
    <citation type="submission" date="2016-02" db="EMBL/GenBank/DDBJ databases">
        <title>Genome analysis of coral dinoflagellate symbionts highlights evolutionary adaptations to a symbiotic lifestyle.</title>
        <authorList>
            <person name="Aranda M."/>
            <person name="Li Y."/>
            <person name="Liew Y.J."/>
            <person name="Baumgarten S."/>
            <person name="Simakov O."/>
            <person name="Wilson M."/>
            <person name="Piel J."/>
            <person name="Ashoor H."/>
            <person name="Bougouffa S."/>
            <person name="Bajic V.B."/>
            <person name="Ryu T."/>
            <person name="Ravasi T."/>
            <person name="Bayer T."/>
            <person name="Micklem G."/>
            <person name="Kim H."/>
            <person name="Bhak J."/>
            <person name="Lajeunesse T.C."/>
            <person name="Voolstra C.R."/>
        </authorList>
    </citation>
    <scope>NUCLEOTIDE SEQUENCE [LARGE SCALE GENOMIC DNA]</scope>
    <source>
        <strain evidence="2 3">CCMP2467</strain>
    </source>
</reference>
<protein>
    <submittedName>
        <fullName evidence="2">Uncharacterized protein</fullName>
    </submittedName>
</protein>
<sequence length="165" mass="18143">MLKKHLFLQSAVRHMSANTTVVFVDAFDVLLQRPLEELVAAYEQMAKPSLKDVNCWPFPHSGRIRVHRSLPGGGNITWLHRIPRDASLSVRNSIFAVLGALARGALAVSLDSLAGLCDAGQIAQRAEAAAQASTSQPPNLRRRQRRESDVSRSSSKDFRGFISLL</sequence>
<gene>
    <name evidence="2" type="ORF">AK812_SmicGene44643</name>
</gene>
<evidence type="ECO:0000313" key="3">
    <source>
        <dbReference type="Proteomes" id="UP000186817"/>
    </source>
</evidence>
<evidence type="ECO:0000313" key="2">
    <source>
        <dbReference type="EMBL" id="OLP75542.1"/>
    </source>
</evidence>
<comment type="caution">
    <text evidence="2">The sequence shown here is derived from an EMBL/GenBank/DDBJ whole genome shotgun (WGS) entry which is preliminary data.</text>
</comment>
<organism evidence="2 3">
    <name type="scientific">Symbiodinium microadriaticum</name>
    <name type="common">Dinoflagellate</name>
    <name type="synonym">Zooxanthella microadriatica</name>
    <dbReference type="NCBI Taxonomy" id="2951"/>
    <lineage>
        <taxon>Eukaryota</taxon>
        <taxon>Sar</taxon>
        <taxon>Alveolata</taxon>
        <taxon>Dinophyceae</taxon>
        <taxon>Suessiales</taxon>
        <taxon>Symbiodiniaceae</taxon>
        <taxon>Symbiodinium</taxon>
    </lineage>
</organism>
<dbReference type="AlphaFoldDB" id="A0A1Q9BXY2"/>
<proteinExistence type="predicted"/>
<feature type="compositionally biased region" description="Basic and acidic residues" evidence="1">
    <location>
        <begin position="146"/>
        <end position="156"/>
    </location>
</feature>
<name>A0A1Q9BXY2_SYMMI</name>
<evidence type="ECO:0000256" key="1">
    <source>
        <dbReference type="SAM" id="MobiDB-lite"/>
    </source>
</evidence>
<keyword evidence="3" id="KW-1185">Reference proteome</keyword>
<accession>A0A1Q9BXY2</accession>
<dbReference type="Proteomes" id="UP000186817">
    <property type="component" value="Unassembled WGS sequence"/>
</dbReference>
<feature type="region of interest" description="Disordered" evidence="1">
    <location>
        <begin position="128"/>
        <end position="156"/>
    </location>
</feature>
<dbReference type="EMBL" id="LSRX01002419">
    <property type="protein sequence ID" value="OLP75542.1"/>
    <property type="molecule type" value="Genomic_DNA"/>
</dbReference>